<gene>
    <name evidence="1" type="ORF">UFOPK4347_01480</name>
</gene>
<reference evidence="1" key="1">
    <citation type="submission" date="2020-05" db="EMBL/GenBank/DDBJ databases">
        <authorList>
            <person name="Chiriac C."/>
            <person name="Salcher M."/>
            <person name="Ghai R."/>
            <person name="Kavagutti S V."/>
        </authorList>
    </citation>
    <scope>NUCLEOTIDE SEQUENCE</scope>
</reference>
<name>A0A6J7URE3_9ZZZZ</name>
<protein>
    <submittedName>
        <fullName evidence="1">Unannotated protein</fullName>
    </submittedName>
</protein>
<proteinExistence type="predicted"/>
<evidence type="ECO:0000313" key="1">
    <source>
        <dbReference type="EMBL" id="CAB5067456.1"/>
    </source>
</evidence>
<dbReference type="SUPFAM" id="SSF53822">
    <property type="entry name" value="Periplasmic binding protein-like I"/>
    <property type="match status" value="1"/>
</dbReference>
<sequence length="397" mass="41342">MRKSTVRVAAAVFALGLFAAACGSDSDSSATEDTVATEDTMATEDTAAPAVDEVAAAKEAAAQAVTIPENIALTVAASATPPTGKKVAWISCELPSCPEVGEDWPAIAKLLGWELKVINVKSFEPAPGIQQALDWGANYIAISGSPIALYQAQFDAGIAKGVKFTSAYTTDKPQGVDGGIQGLLTTVGDASYVEMAMKSFAPWIIADSNAAANVVMVNIRDFPVLVSEEEAMKAGLAAGCAKCTFDVIPVTIEDLGAGKVPQAVASYLQEHKDVNYVHFAFGGLPTGVSAALKTAGITNVKLVGGDFSAPNLQEVVDGTHAAWTSNPKAEASWVMAHAMVLDSLGDTYTEERTGAELQTFIVDTPEAAKAILDGGGLQNWKGPKTQADQFKALWNIK</sequence>
<dbReference type="PROSITE" id="PS51257">
    <property type="entry name" value="PROKAR_LIPOPROTEIN"/>
    <property type="match status" value="1"/>
</dbReference>
<dbReference type="InterPro" id="IPR028082">
    <property type="entry name" value="Peripla_BP_I"/>
</dbReference>
<dbReference type="EMBL" id="CAFBQU010000057">
    <property type="protein sequence ID" value="CAB5067456.1"/>
    <property type="molecule type" value="Genomic_DNA"/>
</dbReference>
<dbReference type="AlphaFoldDB" id="A0A6J7URE3"/>
<dbReference type="Gene3D" id="3.40.50.2300">
    <property type="match status" value="1"/>
</dbReference>
<organism evidence="1">
    <name type="scientific">freshwater metagenome</name>
    <dbReference type="NCBI Taxonomy" id="449393"/>
    <lineage>
        <taxon>unclassified sequences</taxon>
        <taxon>metagenomes</taxon>
        <taxon>ecological metagenomes</taxon>
    </lineage>
</organism>
<accession>A0A6J7URE3</accession>